<sequence length="114" mass="12670">MTELVYVRGTRSAEEIQEDVRRFFEELDRSAEVRAELAAAGIDPDVLPESEERAGAVRVGVRGAGLDPTGVALVLSFAPTANTVLITLWKQIILPRIRRRYGRDAVRDERPPQA</sequence>
<evidence type="ECO:0000313" key="2">
    <source>
        <dbReference type="Proteomes" id="UP000198415"/>
    </source>
</evidence>
<proteinExistence type="predicted"/>
<dbReference type="AlphaFoldDB" id="A0A238W2L9"/>
<evidence type="ECO:0000313" key="1">
    <source>
        <dbReference type="EMBL" id="SNR39959.1"/>
    </source>
</evidence>
<dbReference type="EMBL" id="FZNR01000002">
    <property type="protein sequence ID" value="SNR39959.1"/>
    <property type="molecule type" value="Genomic_DNA"/>
</dbReference>
<name>A0A238W2L9_9ACTN</name>
<dbReference type="Proteomes" id="UP000198415">
    <property type="component" value="Unassembled WGS sequence"/>
</dbReference>
<dbReference type="RefSeq" id="WP_143232210.1">
    <property type="nucleotide sequence ID" value="NZ_BOMU01000124.1"/>
</dbReference>
<keyword evidence="2" id="KW-1185">Reference proteome</keyword>
<reference evidence="1 2" key="1">
    <citation type="submission" date="2017-06" db="EMBL/GenBank/DDBJ databases">
        <authorList>
            <person name="Kim H.J."/>
            <person name="Triplett B.A."/>
        </authorList>
    </citation>
    <scope>NUCLEOTIDE SEQUENCE [LARGE SCALE GENOMIC DNA]</scope>
    <source>
        <strain evidence="1 2">DSM 43151</strain>
    </source>
</reference>
<protein>
    <submittedName>
        <fullName evidence="1">Uncharacterized protein</fullName>
    </submittedName>
</protein>
<dbReference type="OrthoDB" id="3402928at2"/>
<accession>A0A238W2L9</accession>
<organism evidence="1 2">
    <name type="scientific">Actinoplanes regularis</name>
    <dbReference type="NCBI Taxonomy" id="52697"/>
    <lineage>
        <taxon>Bacteria</taxon>
        <taxon>Bacillati</taxon>
        <taxon>Actinomycetota</taxon>
        <taxon>Actinomycetes</taxon>
        <taxon>Micromonosporales</taxon>
        <taxon>Micromonosporaceae</taxon>
        <taxon>Actinoplanes</taxon>
    </lineage>
</organism>
<gene>
    <name evidence="1" type="ORF">SAMN06264365_10245</name>
</gene>